<proteinExistence type="predicted"/>
<keyword evidence="3" id="KW-1185">Reference proteome</keyword>
<evidence type="ECO:0000313" key="3">
    <source>
        <dbReference type="Proteomes" id="UP000610594"/>
    </source>
</evidence>
<dbReference type="RefSeq" id="WP_167241250.1">
    <property type="nucleotide sequence ID" value="NZ_WHJF01000249.1"/>
</dbReference>
<dbReference type="InterPro" id="IPR018683">
    <property type="entry name" value="DUF2169"/>
</dbReference>
<dbReference type="EMBL" id="WHJF01000249">
    <property type="protein sequence ID" value="NHZ67066.1"/>
    <property type="molecule type" value="Genomic_DNA"/>
</dbReference>
<feature type="domain" description="DUF2169" evidence="1">
    <location>
        <begin position="22"/>
        <end position="250"/>
    </location>
</feature>
<name>A0ABX0MWC8_9BURK</name>
<evidence type="ECO:0000259" key="1">
    <source>
        <dbReference type="Pfam" id="PF09937"/>
    </source>
</evidence>
<comment type="caution">
    <text evidence="2">The sequence shown here is derived from an EMBL/GenBank/DDBJ whole genome shotgun (WGS) entry which is preliminary data.</text>
</comment>
<evidence type="ECO:0000313" key="2">
    <source>
        <dbReference type="EMBL" id="NHZ67066.1"/>
    </source>
</evidence>
<sequence>MEVIVASKNIAVNISFLPDITGRDHLVVVAKSTWQIPEMGQRARPIQPQAIEQADVFVGEPGSSAMLYGSDMARFKPRCDVLFNASAHAPNGLPVEELVVAWQVASLRKGLRVHGERRWNKRLGFTSLSAAQPFVKIPLHFGMAFGGTRSYKKGWGNSAQVLSECLPANPSGIGWFGARAEDEIGGEPAPCLEAMDDPVRKPNGKQVPVGFSAIARHWYPRPQFGGSYDERWQKEVFPFLPDDFDDQFNQGSMPF</sequence>
<organism evidence="2 3">
    <name type="scientific">Massilia genomosp. 1</name>
    <dbReference type="NCBI Taxonomy" id="2609280"/>
    <lineage>
        <taxon>Bacteria</taxon>
        <taxon>Pseudomonadati</taxon>
        <taxon>Pseudomonadota</taxon>
        <taxon>Betaproteobacteria</taxon>
        <taxon>Burkholderiales</taxon>
        <taxon>Oxalobacteraceae</taxon>
        <taxon>Telluria group</taxon>
        <taxon>Massilia</taxon>
    </lineage>
</organism>
<gene>
    <name evidence="2" type="ORF">F1735_33200</name>
</gene>
<dbReference type="Proteomes" id="UP000610594">
    <property type="component" value="Unassembled WGS sequence"/>
</dbReference>
<dbReference type="Pfam" id="PF09937">
    <property type="entry name" value="DUF2169"/>
    <property type="match status" value="1"/>
</dbReference>
<reference evidence="2 3" key="1">
    <citation type="submission" date="2019-10" db="EMBL/GenBank/DDBJ databases">
        <title>Taxonomy of Antarctic Massilia spp.: description of Massilia rubra sp. nov., Massilia aquatica sp. nov., Massilia mucilaginosa sp. nov., Massilia frigida sp. nov. isolated from streams, lakes and regoliths.</title>
        <authorList>
            <person name="Holochova P."/>
            <person name="Sedlacek I."/>
            <person name="Kralova S."/>
            <person name="Maslanova I."/>
            <person name="Busse H.-J."/>
            <person name="Stankova E."/>
            <person name="Vrbovska V."/>
            <person name="Kovarovic V."/>
            <person name="Bartak M."/>
            <person name="Svec P."/>
            <person name="Pantucek R."/>
        </authorList>
    </citation>
    <scope>NUCLEOTIDE SEQUENCE [LARGE SCALE GENOMIC DNA]</scope>
    <source>
        <strain evidence="2 3">CCM 8694</strain>
    </source>
</reference>
<accession>A0ABX0MWC8</accession>
<protein>
    <submittedName>
        <fullName evidence="2">DUF2169 domain-containing protein</fullName>
    </submittedName>
</protein>